<dbReference type="AlphaFoldDB" id="A0A3N4JRP6"/>
<evidence type="ECO:0000313" key="2">
    <source>
        <dbReference type="EMBL" id="RPB00996.1"/>
    </source>
</evidence>
<proteinExistence type="predicted"/>
<evidence type="ECO:0000256" key="1">
    <source>
        <dbReference type="SAM" id="MobiDB-lite"/>
    </source>
</evidence>
<protein>
    <submittedName>
        <fullName evidence="2">Uncharacterized protein</fullName>
    </submittedName>
</protein>
<organism evidence="2 3">
    <name type="scientific">Choiromyces venosus 120613-1</name>
    <dbReference type="NCBI Taxonomy" id="1336337"/>
    <lineage>
        <taxon>Eukaryota</taxon>
        <taxon>Fungi</taxon>
        <taxon>Dikarya</taxon>
        <taxon>Ascomycota</taxon>
        <taxon>Pezizomycotina</taxon>
        <taxon>Pezizomycetes</taxon>
        <taxon>Pezizales</taxon>
        <taxon>Tuberaceae</taxon>
        <taxon>Choiromyces</taxon>
    </lineage>
</organism>
<accession>A0A3N4JRP6</accession>
<keyword evidence="3" id="KW-1185">Reference proteome</keyword>
<sequence>MIRWSIQKKGWGEESLVRCSGGLAGDGGWTYEIANLVTPHNKPSSTTSFHPPLPFHHHYPSSTRFSLKRKASVTAFTQVASTVLLSVQSLHFKHNFGFEIPCKNFHLYPSTCTVLTRIRATRLKFPCSQRQRFTFGQENHASPSNSGNTAIKSFKNTKSCLEK</sequence>
<feature type="region of interest" description="Disordered" evidence="1">
    <location>
        <begin position="137"/>
        <end position="163"/>
    </location>
</feature>
<reference evidence="2 3" key="1">
    <citation type="journal article" date="2018" name="Nat. Ecol. Evol.">
        <title>Pezizomycetes genomes reveal the molecular basis of ectomycorrhizal truffle lifestyle.</title>
        <authorList>
            <person name="Murat C."/>
            <person name="Payen T."/>
            <person name="Noel B."/>
            <person name="Kuo A."/>
            <person name="Morin E."/>
            <person name="Chen J."/>
            <person name="Kohler A."/>
            <person name="Krizsan K."/>
            <person name="Balestrini R."/>
            <person name="Da Silva C."/>
            <person name="Montanini B."/>
            <person name="Hainaut M."/>
            <person name="Levati E."/>
            <person name="Barry K.W."/>
            <person name="Belfiori B."/>
            <person name="Cichocki N."/>
            <person name="Clum A."/>
            <person name="Dockter R.B."/>
            <person name="Fauchery L."/>
            <person name="Guy J."/>
            <person name="Iotti M."/>
            <person name="Le Tacon F."/>
            <person name="Lindquist E.A."/>
            <person name="Lipzen A."/>
            <person name="Malagnac F."/>
            <person name="Mello A."/>
            <person name="Molinier V."/>
            <person name="Miyauchi S."/>
            <person name="Poulain J."/>
            <person name="Riccioni C."/>
            <person name="Rubini A."/>
            <person name="Sitrit Y."/>
            <person name="Splivallo R."/>
            <person name="Traeger S."/>
            <person name="Wang M."/>
            <person name="Zifcakova L."/>
            <person name="Wipf D."/>
            <person name="Zambonelli A."/>
            <person name="Paolocci F."/>
            <person name="Nowrousian M."/>
            <person name="Ottonello S."/>
            <person name="Baldrian P."/>
            <person name="Spatafora J.W."/>
            <person name="Henrissat B."/>
            <person name="Nagy L.G."/>
            <person name="Aury J.M."/>
            <person name="Wincker P."/>
            <person name="Grigoriev I.V."/>
            <person name="Bonfante P."/>
            <person name="Martin F.M."/>
        </authorList>
    </citation>
    <scope>NUCLEOTIDE SEQUENCE [LARGE SCALE GENOMIC DNA]</scope>
    <source>
        <strain evidence="2 3">120613-1</strain>
    </source>
</reference>
<dbReference type="Proteomes" id="UP000276215">
    <property type="component" value="Unassembled WGS sequence"/>
</dbReference>
<dbReference type="EMBL" id="ML120376">
    <property type="protein sequence ID" value="RPB00996.1"/>
    <property type="molecule type" value="Genomic_DNA"/>
</dbReference>
<evidence type="ECO:0000313" key="3">
    <source>
        <dbReference type="Proteomes" id="UP000276215"/>
    </source>
</evidence>
<gene>
    <name evidence="2" type="ORF">L873DRAFT_724892</name>
</gene>
<name>A0A3N4JRP6_9PEZI</name>